<dbReference type="GO" id="GO:0034599">
    <property type="term" value="P:cellular response to oxidative stress"/>
    <property type="evidence" value="ECO:0007669"/>
    <property type="project" value="EnsemblFungi"/>
</dbReference>
<dbReference type="PROSITE" id="PS50016">
    <property type="entry name" value="ZF_PHD_2"/>
    <property type="match status" value="2"/>
</dbReference>
<dbReference type="OrthoDB" id="336088at2759"/>
<feature type="compositionally biased region" description="Low complexity" evidence="5">
    <location>
        <begin position="56"/>
        <end position="77"/>
    </location>
</feature>
<dbReference type="InterPro" id="IPR043151">
    <property type="entry name" value="BAH_sf"/>
</dbReference>
<dbReference type="InterPro" id="IPR011011">
    <property type="entry name" value="Znf_FYVE_PHD"/>
</dbReference>
<evidence type="ECO:0000256" key="2">
    <source>
        <dbReference type="ARBA" id="ARBA00022771"/>
    </source>
</evidence>
<feature type="domain" description="PHD-type" evidence="6">
    <location>
        <begin position="1082"/>
        <end position="1142"/>
    </location>
</feature>
<evidence type="ECO:0000256" key="1">
    <source>
        <dbReference type="ARBA" id="ARBA00022723"/>
    </source>
</evidence>
<dbReference type="GO" id="GO:0003682">
    <property type="term" value="F:chromatin binding"/>
    <property type="evidence" value="ECO:0007669"/>
    <property type="project" value="InterPro"/>
</dbReference>
<dbReference type="KEGG" id="kaf:KAFR_0K02370"/>
<dbReference type="PROSITE" id="PS51038">
    <property type="entry name" value="BAH"/>
    <property type="match status" value="1"/>
</dbReference>
<gene>
    <name evidence="9" type="primary">KAFR0K02370</name>
    <name evidence="9" type="ORF">KAFR_0K02370</name>
</gene>
<proteinExistence type="predicted"/>
<dbReference type="RefSeq" id="XP_003959727.1">
    <property type="nucleotide sequence ID" value="XM_003959678.1"/>
</dbReference>
<dbReference type="InterPro" id="IPR001965">
    <property type="entry name" value="Znf_PHD"/>
</dbReference>
<dbReference type="SUPFAM" id="SSF57903">
    <property type="entry name" value="FYVE/PHD zinc finger"/>
    <property type="match status" value="3"/>
</dbReference>
<keyword evidence="3" id="KW-0862">Zinc</keyword>
<dbReference type="Gene3D" id="3.30.40.10">
    <property type="entry name" value="Zinc/RING finger domain, C3HC4 (zinc finger)"/>
    <property type="match status" value="3"/>
</dbReference>
<dbReference type="InterPro" id="IPR029617">
    <property type="entry name" value="Snt2"/>
</dbReference>
<dbReference type="GO" id="GO:0070211">
    <property type="term" value="C:Snt2C complex"/>
    <property type="evidence" value="ECO:0007669"/>
    <property type="project" value="EnsemblFungi"/>
</dbReference>
<dbReference type="SMART" id="SM00249">
    <property type="entry name" value="PHD"/>
    <property type="match status" value="3"/>
</dbReference>
<dbReference type="InterPro" id="IPR019787">
    <property type="entry name" value="Znf_PHD-finger"/>
</dbReference>
<dbReference type="FunCoup" id="H2B1U2">
    <property type="interactions" value="82"/>
</dbReference>
<dbReference type="Pfam" id="PF01426">
    <property type="entry name" value="BAH"/>
    <property type="match status" value="1"/>
</dbReference>
<protein>
    <submittedName>
        <fullName evidence="9">Uncharacterized protein</fullName>
    </submittedName>
</protein>
<keyword evidence="10" id="KW-1185">Reference proteome</keyword>
<evidence type="ECO:0000313" key="9">
    <source>
        <dbReference type="EMBL" id="CCF60592.1"/>
    </source>
</evidence>
<feature type="compositionally biased region" description="Basic and acidic residues" evidence="5">
    <location>
        <begin position="22"/>
        <end position="40"/>
    </location>
</feature>
<dbReference type="Proteomes" id="UP000005220">
    <property type="component" value="Chromosome 11"/>
</dbReference>
<dbReference type="GO" id="GO:0006357">
    <property type="term" value="P:regulation of transcription by RNA polymerase II"/>
    <property type="evidence" value="ECO:0007669"/>
    <property type="project" value="EnsemblFungi"/>
</dbReference>
<dbReference type="HOGENOM" id="CLU_001514_2_0_1"/>
<evidence type="ECO:0000259" key="8">
    <source>
        <dbReference type="PROSITE" id="PS51805"/>
    </source>
</evidence>
<dbReference type="CDD" id="cd04710">
    <property type="entry name" value="BAH_fungalPHD"/>
    <property type="match status" value="1"/>
</dbReference>
<reference evidence="9 10" key="1">
    <citation type="journal article" date="2011" name="Proc. Natl. Acad. Sci. U.S.A.">
        <title>Evolutionary erosion of yeast sex chromosomes by mating-type switching accidents.</title>
        <authorList>
            <person name="Gordon J.L."/>
            <person name="Armisen D."/>
            <person name="Proux-Wera E."/>
            <person name="Oheigeartaigh S.S."/>
            <person name="Byrne K.P."/>
            <person name="Wolfe K.H."/>
        </authorList>
    </citation>
    <scope>NUCLEOTIDE SEQUENCE [LARGE SCALE GENOMIC DNA]</scope>
    <source>
        <strain evidence="10">ATCC 22294 / BCRC 22015 / CBS 2517 / CECT 1963 / NBRC 1671 / NRRL Y-8276</strain>
    </source>
</reference>
<feature type="region of interest" description="Disordered" evidence="5">
    <location>
        <begin position="980"/>
        <end position="1000"/>
    </location>
</feature>
<feature type="region of interest" description="Disordered" evidence="5">
    <location>
        <begin position="875"/>
        <end position="938"/>
    </location>
</feature>
<keyword evidence="2 4" id="KW-0863">Zinc-finger</keyword>
<accession>H2B1U2</accession>
<dbReference type="eggNOG" id="KOG0955">
    <property type="taxonomic scope" value="Eukaryota"/>
</dbReference>
<dbReference type="InterPro" id="IPR034732">
    <property type="entry name" value="EPHD"/>
</dbReference>
<evidence type="ECO:0000259" key="7">
    <source>
        <dbReference type="PROSITE" id="PS51038"/>
    </source>
</evidence>
<name>H2B1U2_KAZAF</name>
<dbReference type="STRING" id="1071382.H2B1U2"/>
<dbReference type="InterPro" id="IPR001025">
    <property type="entry name" value="BAH_dom"/>
</dbReference>
<feature type="domain" description="PHD-type" evidence="6">
    <location>
        <begin position="327"/>
        <end position="379"/>
    </location>
</feature>
<feature type="domain" description="PHD-type" evidence="8">
    <location>
        <begin position="1150"/>
        <end position="1279"/>
    </location>
</feature>
<dbReference type="PANTHER" id="PTHR47672:SF1">
    <property type="entry name" value="E3 UBIQUITIN-PROTEIN LIGASE SNT2"/>
    <property type="match status" value="1"/>
</dbReference>
<feature type="region of interest" description="Disordered" evidence="5">
    <location>
        <begin position="1"/>
        <end position="77"/>
    </location>
</feature>
<dbReference type="Gene3D" id="2.30.30.490">
    <property type="match status" value="1"/>
</dbReference>
<feature type="compositionally biased region" description="Polar residues" evidence="5">
    <location>
        <begin position="882"/>
        <end position="893"/>
    </location>
</feature>
<evidence type="ECO:0000256" key="5">
    <source>
        <dbReference type="SAM" id="MobiDB-lite"/>
    </source>
</evidence>
<dbReference type="GO" id="GO:0061630">
    <property type="term" value="F:ubiquitin protein ligase activity"/>
    <property type="evidence" value="ECO:0007669"/>
    <property type="project" value="EnsemblFungi"/>
</dbReference>
<evidence type="ECO:0000256" key="3">
    <source>
        <dbReference type="ARBA" id="ARBA00022833"/>
    </source>
</evidence>
<keyword evidence="1" id="KW-0479">Metal-binding</keyword>
<dbReference type="GO" id="GO:0036205">
    <property type="term" value="P:histone catabolic process"/>
    <property type="evidence" value="ECO:0007669"/>
    <property type="project" value="EnsemblFungi"/>
</dbReference>
<dbReference type="GeneID" id="13886780"/>
<dbReference type="GO" id="GO:0048189">
    <property type="term" value="C:Lid2 complex"/>
    <property type="evidence" value="ECO:0007669"/>
    <property type="project" value="TreeGrafter"/>
</dbReference>
<feature type="domain" description="BAH" evidence="7">
    <location>
        <begin position="134"/>
        <end position="271"/>
    </location>
</feature>
<dbReference type="SMART" id="SM00439">
    <property type="entry name" value="BAH"/>
    <property type="match status" value="1"/>
</dbReference>
<evidence type="ECO:0000256" key="4">
    <source>
        <dbReference type="PROSITE-ProRule" id="PRU00146"/>
    </source>
</evidence>
<dbReference type="Pfam" id="PF13832">
    <property type="entry name" value="zf-HC5HC2H_2"/>
    <property type="match status" value="1"/>
</dbReference>
<dbReference type="PANTHER" id="PTHR47672">
    <property type="entry name" value="E3 UBIQUITIN-PROTEIN LIGASE SNT2"/>
    <property type="match status" value="1"/>
</dbReference>
<evidence type="ECO:0000313" key="10">
    <source>
        <dbReference type="Proteomes" id="UP000005220"/>
    </source>
</evidence>
<dbReference type="InParanoid" id="H2B1U2"/>
<dbReference type="Gene3D" id="1.10.10.60">
    <property type="entry name" value="Homeodomain-like"/>
    <property type="match status" value="1"/>
</dbReference>
<dbReference type="PROSITE" id="PS51805">
    <property type="entry name" value="EPHD"/>
    <property type="match status" value="1"/>
</dbReference>
<dbReference type="EMBL" id="HE650831">
    <property type="protein sequence ID" value="CCF60592.1"/>
    <property type="molecule type" value="Genomic_DNA"/>
</dbReference>
<dbReference type="Pfam" id="PF00628">
    <property type="entry name" value="PHD"/>
    <property type="match status" value="2"/>
</dbReference>
<evidence type="ECO:0000259" key="6">
    <source>
        <dbReference type="PROSITE" id="PS50016"/>
    </source>
</evidence>
<dbReference type="InterPro" id="IPR013083">
    <property type="entry name" value="Znf_RING/FYVE/PHD"/>
</dbReference>
<sequence>MSEDGNNRARRTTNKNINYNEKQVDAEIAKRIQQHEKDASKAGTPSKKNRKGTPVGGRTSANSSGSNSSNDSGSGNNGTKFKYHKFIHDKQTVWNFIPKLPPSFRKNSRFSNVLDLDDSFVDIKSQILFNDESTLLNVNETIYMVSEPPGEPYYIGRVVEFIPKAEFRQEIESSSHLITKYPAKYFQIRMNWYYRPRDIQERVNNPDPRLVYASLHQDICPISSYRGKCTVLHRVEMMDFLPNETESIVRPNVFFFDQLFDRYTLRYYNVYSTDKLLNYLDSRSPYLYALNKRYRYVYTEEKYPFEKVLQKYVFKNHNIKDDEEPWDQRCQICREWALSNESLCCDECGVHIHLYCMDPPLERKPNRGIVWVCFNCIKLQENTKEALDRVKREQQEESDYICNSRETLNDIATNAINSNIGYNKENCWFQYAGLHAISTMDAILSEKIFLPFPFKGSRFGSRFQWSGCNETKDTKTLIPYKDNVDERGTDKSADLLWVMDTSKLAKEQVDQYVAKCKREMPESLKMQPESCNFLDYIVKALKDNNYNVELAFKQSMGSLSRQTLKEPTFSEDELSRFEEAIKMFGPELRPVYEHVKTQPMSMIVRLFYNWKKTERGRFVRGKFHKLKEMNKKTTEEDDSIETRHSQDVPILRKRPVTEEPEFRYVDDSSFDTTRLSLANKDFQCMFCQVNYSPMWYKVTGGSDEEHIKARVQSGVNEKAETAEKSKMNKMSDSDKLGALCIRCARLWRRYAIHWQHPLEVIKKLCGTSASNYHSFLEKIVEEENINSFTLSPQTSKSKNLEWELVQDAELIVRQRLKVFEDPSTLTKMRKHSMNFHKQLAKMVTRPYNKYAYDITNMKYELNSFLKDIKKERSKHTQAPKIASNNLSTQSENVNPGLRGSEIVASSKHSRKNASSEANKTSTHKRKQPPAEKGEKLQSVTQLSTLLDVGTLKNVKMVVDKKFESVQLEKKIYEELLPKKHQREDGSEKNKVAKKVKSDHASAKNMDELRKVLDIMDDLNPLPKPVPVIFNGRNTTDFLQAYQKLEMRNENIESSVSSINKGKSSSPFGKDSEFLSEYPDKDRHFCCVCKGGFSGANDNEISCQNCGLNVHATCYGVPLKGSRSHDGVKWSQHRWLCDPCSNDLNPIISTTYNCSLCYAKELDYAGSKRGSAHACPDALKCTTDGKWVHAICSLFNDHIYYGDGPLMQPAVNVTTEVLRNKDTLCNICEMKGGGFVTCDKCPQKFHITCAQDAPGYRLLFKIDYIPDSENYIGTIIINEADKTRVVLSPKIICNKHNDDQLVSQQYHPIDSHMNYYSFIELYSKHFKRNITSNTVLTRYVEQQALRNDGKVVYDKLLSHDEISNKHLTSEPFVLKIKKLCERCSTTNNLLWFNDHLCHNCHLQKTNSRGICEQLPVALRRPTASSNEILSHTDKERLLDGVDRGSSTL</sequence>
<dbReference type="GO" id="GO:0008270">
    <property type="term" value="F:zinc ion binding"/>
    <property type="evidence" value="ECO:0007669"/>
    <property type="project" value="UniProtKB-KW"/>
</dbReference>
<organism evidence="9 10">
    <name type="scientific">Kazachstania africana (strain ATCC 22294 / BCRC 22015 / CBS 2517 / CECT 1963 / NBRC 1671 / NRRL Y-8276)</name>
    <name type="common">Yeast</name>
    <name type="synonym">Kluyveromyces africanus</name>
    <dbReference type="NCBI Taxonomy" id="1071382"/>
    <lineage>
        <taxon>Eukaryota</taxon>
        <taxon>Fungi</taxon>
        <taxon>Dikarya</taxon>
        <taxon>Ascomycota</taxon>
        <taxon>Saccharomycotina</taxon>
        <taxon>Saccharomycetes</taxon>
        <taxon>Saccharomycetales</taxon>
        <taxon>Saccharomycetaceae</taxon>
        <taxon>Kazachstania</taxon>
    </lineage>
</organism>
<dbReference type="CDD" id="cd15497">
    <property type="entry name" value="PHD1_Snt2p_like"/>
    <property type="match status" value="1"/>
</dbReference>